<dbReference type="PANTHER" id="PTHR12894">
    <property type="entry name" value="CNH DOMAIN CONTAINING"/>
    <property type="match status" value="1"/>
</dbReference>
<dbReference type="EMBL" id="HBUF01202742">
    <property type="protein sequence ID" value="CAG6662454.1"/>
    <property type="molecule type" value="Transcribed_RNA"/>
</dbReference>
<evidence type="ECO:0000259" key="8">
    <source>
        <dbReference type="PROSITE" id="PS50219"/>
    </source>
</evidence>
<evidence type="ECO:0000256" key="1">
    <source>
        <dbReference type="ARBA" id="ARBA00004184"/>
    </source>
</evidence>
<comment type="similarity">
    <text evidence="5">Belongs to the VAM6/VPS39 family.</text>
</comment>
<dbReference type="EMBL" id="HBUF01050942">
    <property type="protein sequence ID" value="CAG6621749.1"/>
    <property type="molecule type" value="Transcribed_RNA"/>
</dbReference>
<dbReference type="PROSITE" id="PS50236">
    <property type="entry name" value="CHCR"/>
    <property type="match status" value="1"/>
</dbReference>
<sequence>MLEAYTVTPIVKLSTIESIAAYGKNLFVGTRQGHLLIYNIYNDYPKEVIQLLSYNKTFNKKPVVQIAVVPYVDILISLCGTSSDGLITVHDISNINMQPMIQTLDETKGATKFCIDIQEHRSLTGELKITVMLCVVVKKRLKSFYWKNRSFIKHLNDVCVKDVPGSLAYCKDTLVLGFKLSDYMTIYLVNDKETEHFPIGRNSEPCVTRVSETSVGLGKDNETIVLEIGIEDKKTEKEQVFSFSAMSWDEPPGNLIYDEPYFIGLLNDTIQIRTLEPCLLIQTITTIAKARFITRVKSGLLYVASGTQIWSIQAASRVKQVSVLLEKRQFQLALKLVNISEESDEHKARNIDHIKKLFAEDLFNKKKFNEAMKIFSELEMDPCDVIKLFPNMLPRSTSTNSLSKLASPPSTSPSLSRADLEDGIPALVQYLREARLRFHDNKNVKPSQREQLPQIIDTTLLKCYLQTNDALVSPLLRLNNCHLEESEKTLLEYEKYPELIILYQTKGLHAKALELLKSQAKQESSPMFGVERSIQYLQHLGEDHMDLILKFSAWILEDNPEEGLRVFTEDIDDVEQLPRPRILDFLLRKFKHLVRPYLEHVINVWGDTSTLFHNTLIHEYREKIQNSTGNSATQIRSKLLLLLKQSDYYSLESVLVQFPFDSLYEERAIVLGKLKKHEQVLGIYVTVLGDIQKAIEYCEHVHQNKLQSKEELASTPVHTLLLKLLISGPDNWLGGLAPPSEPGQPDLDSALDLLEGNATKIPAAGALRLLPDDVPLSRVLYYLRTALSHSLNEKRKAQVMRGLLYAEHLQSQEKRIFYESQCVIITENNICPVCKKRFGNQSAFVRYPSGEIVHYSCQEKYAYTSNSVNTTPSSGSSIH</sequence>
<dbReference type="Pfam" id="PF10366">
    <property type="entry name" value="Vps39_1"/>
    <property type="match status" value="1"/>
</dbReference>
<dbReference type="InterPro" id="IPR019453">
    <property type="entry name" value="VPS39/TGFA1_Znf"/>
</dbReference>
<evidence type="ECO:0000256" key="6">
    <source>
        <dbReference type="PROSITE-ProRule" id="PRU01006"/>
    </source>
</evidence>
<dbReference type="PANTHER" id="PTHR12894:SF49">
    <property type="entry name" value="VAM6_VPS39-LIKE PROTEIN"/>
    <property type="match status" value="1"/>
</dbReference>
<evidence type="ECO:0000256" key="7">
    <source>
        <dbReference type="SAM" id="MobiDB-lite"/>
    </source>
</evidence>
<dbReference type="InterPro" id="IPR032914">
    <property type="entry name" value="Vam6/VPS39/TRAP1"/>
</dbReference>
<dbReference type="InterPro" id="IPR036322">
    <property type="entry name" value="WD40_repeat_dom_sf"/>
</dbReference>
<dbReference type="InterPro" id="IPR019452">
    <property type="entry name" value="VPS39/TGF_beta_rcpt-assoc_1"/>
</dbReference>
<feature type="region of interest" description="Disordered" evidence="7">
    <location>
        <begin position="398"/>
        <end position="418"/>
    </location>
</feature>
<dbReference type="InterPro" id="IPR000547">
    <property type="entry name" value="Clathrin_H-chain/VPS_repeat"/>
</dbReference>
<dbReference type="AlphaFoldDB" id="A0A8D8S3A8"/>
<dbReference type="EMBL" id="HBUF01363215">
    <property type="protein sequence ID" value="CAG6722093.1"/>
    <property type="molecule type" value="Transcribed_RNA"/>
</dbReference>
<reference evidence="9" key="1">
    <citation type="submission" date="2021-05" db="EMBL/GenBank/DDBJ databases">
        <authorList>
            <person name="Alioto T."/>
            <person name="Alioto T."/>
            <person name="Gomez Garrido J."/>
        </authorList>
    </citation>
    <scope>NUCLEOTIDE SEQUENCE</scope>
</reference>
<dbReference type="Pfam" id="PF00780">
    <property type="entry name" value="CNH"/>
    <property type="match status" value="1"/>
</dbReference>
<evidence type="ECO:0000256" key="5">
    <source>
        <dbReference type="ARBA" id="ARBA00038201"/>
    </source>
</evidence>
<proteinExistence type="inferred from homology"/>
<evidence type="ECO:0000256" key="4">
    <source>
        <dbReference type="ARBA" id="ARBA00023228"/>
    </source>
</evidence>
<dbReference type="InterPro" id="IPR001180">
    <property type="entry name" value="CNH_dom"/>
</dbReference>
<keyword evidence="4" id="KW-0458">Lysosome</keyword>
<evidence type="ECO:0000313" key="9">
    <source>
        <dbReference type="EMBL" id="CAG6662454.1"/>
    </source>
</evidence>
<dbReference type="EMBL" id="HBUF01672353">
    <property type="protein sequence ID" value="CAG6790695.1"/>
    <property type="molecule type" value="Transcribed_RNA"/>
</dbReference>
<dbReference type="SUPFAM" id="SSF50978">
    <property type="entry name" value="WD40 repeat-like"/>
    <property type="match status" value="1"/>
</dbReference>
<feature type="compositionally biased region" description="Low complexity" evidence="7">
    <location>
        <begin position="401"/>
        <end position="416"/>
    </location>
</feature>
<keyword evidence="3" id="KW-0472">Membrane</keyword>
<dbReference type="PROSITE" id="PS50219">
    <property type="entry name" value="CNH"/>
    <property type="match status" value="1"/>
</dbReference>
<dbReference type="GO" id="GO:0034058">
    <property type="term" value="P:endosomal vesicle fusion"/>
    <property type="evidence" value="ECO:0007669"/>
    <property type="project" value="TreeGrafter"/>
</dbReference>
<evidence type="ECO:0000256" key="2">
    <source>
        <dbReference type="ARBA" id="ARBA00004371"/>
    </source>
</evidence>
<dbReference type="Pfam" id="PF10367">
    <property type="entry name" value="zf-Vps39_C"/>
    <property type="match status" value="1"/>
</dbReference>
<dbReference type="GO" id="GO:0016020">
    <property type="term" value="C:membrane"/>
    <property type="evidence" value="ECO:0007669"/>
    <property type="project" value="TreeGrafter"/>
</dbReference>
<accession>A0A8D8S3A8</accession>
<dbReference type="GO" id="GO:0012505">
    <property type="term" value="C:endomembrane system"/>
    <property type="evidence" value="ECO:0007669"/>
    <property type="project" value="UniProtKB-SubCell"/>
</dbReference>
<dbReference type="GO" id="GO:0006914">
    <property type="term" value="P:autophagy"/>
    <property type="evidence" value="ECO:0007669"/>
    <property type="project" value="TreeGrafter"/>
</dbReference>
<feature type="repeat" description="CHCR" evidence="6">
    <location>
        <begin position="570"/>
        <end position="729"/>
    </location>
</feature>
<dbReference type="GO" id="GO:0005764">
    <property type="term" value="C:lysosome"/>
    <property type="evidence" value="ECO:0007669"/>
    <property type="project" value="UniProtKB-SubCell"/>
</dbReference>
<dbReference type="EMBL" id="HBUF01050940">
    <property type="protein sequence ID" value="CAG6621745.1"/>
    <property type="molecule type" value="Transcribed_RNA"/>
</dbReference>
<evidence type="ECO:0000256" key="3">
    <source>
        <dbReference type="ARBA" id="ARBA00023136"/>
    </source>
</evidence>
<dbReference type="EMBL" id="HBUF01202743">
    <property type="protein sequence ID" value="CAG6662456.1"/>
    <property type="molecule type" value="Transcribed_RNA"/>
</dbReference>
<dbReference type="EMBL" id="HBUF01202741">
    <property type="protein sequence ID" value="CAG6662452.1"/>
    <property type="molecule type" value="Transcribed_RNA"/>
</dbReference>
<name>A0A8D8S3A8_9HEMI</name>
<dbReference type="GO" id="GO:0006886">
    <property type="term" value="P:intracellular protein transport"/>
    <property type="evidence" value="ECO:0007669"/>
    <property type="project" value="UniProtKB-UniRule"/>
</dbReference>
<feature type="domain" description="CNH" evidence="8">
    <location>
        <begin position="13"/>
        <end position="300"/>
    </location>
</feature>
<organism evidence="9">
    <name type="scientific">Cacopsylla melanoneura</name>
    <dbReference type="NCBI Taxonomy" id="428564"/>
    <lineage>
        <taxon>Eukaryota</taxon>
        <taxon>Metazoa</taxon>
        <taxon>Ecdysozoa</taxon>
        <taxon>Arthropoda</taxon>
        <taxon>Hexapoda</taxon>
        <taxon>Insecta</taxon>
        <taxon>Pterygota</taxon>
        <taxon>Neoptera</taxon>
        <taxon>Paraneoptera</taxon>
        <taxon>Hemiptera</taxon>
        <taxon>Sternorrhyncha</taxon>
        <taxon>Psylloidea</taxon>
        <taxon>Psyllidae</taxon>
        <taxon>Psyllinae</taxon>
        <taxon>Cacopsylla</taxon>
    </lineage>
</organism>
<comment type="subcellular location">
    <subcellularLocation>
        <location evidence="1">Endomembrane system</location>
        <topology evidence="1">Peripheral membrane protein</topology>
    </subcellularLocation>
    <subcellularLocation>
        <location evidence="2">Lysosome</location>
    </subcellularLocation>
</comment>
<protein>
    <submittedName>
        <fullName evidence="9">Vam6/Vps39-like protein</fullName>
    </submittedName>
</protein>